<reference evidence="5" key="1">
    <citation type="submission" date="2018-09" db="EMBL/GenBank/DDBJ databases">
        <title>Complete Genome Sequencing of Sulfolobus sp. JCM 16834.</title>
        <authorList>
            <person name="Kato S."/>
            <person name="Itoh T."/>
            <person name="Ohkuma M."/>
        </authorList>
    </citation>
    <scope>NUCLEOTIDE SEQUENCE [LARGE SCALE GENOMIC DNA]</scope>
    <source>
        <strain evidence="5">IC-007</strain>
    </source>
</reference>
<dbReference type="RefSeq" id="WP_054845564.1">
    <property type="nucleotide sequence ID" value="NZ_AP018929.1"/>
</dbReference>
<sequence length="364" mass="42636">MKECSGTWSEVEKKSLDLLRKYPLCDSCLGRCFARLSYGLSNKERGKSIKISLMLSLDRAVKEHEIEELSDLKELIFNMGKVAEPWFKLYFPKEEFQSRACFICNDEIESLKDDFERKSYEILQEDGIKSYVLGVKLSDSVKSIEDELVINESLKYYESIKHEIKREVGKRLAEKGFPPDMDNSQWEVVYDLGTRSVFKLRNIKKQLNFFNRLSRGVPISNWNSSYPDSLSIEMERKGRKIYYAVSERPDIRILTDYPLVTDEGPDVNVEGYYVKSSSKITRRDLSLIVSMKPKRRYRVMVYSNNPKEGWVKVYDKLYDVFVDANSPEEVREALEDEQILFIDLVSYKGRLSKVADLYMRKENM</sequence>
<accession>A0A510E2B3</accession>
<dbReference type="InterPro" id="IPR055174">
    <property type="entry name" value="Pus10_THUMP_arc"/>
</dbReference>
<name>A0A510DUN6_9CREN</name>
<protein>
    <submittedName>
        <fullName evidence="2">tRNA pseudouridine synthase Pus10</fullName>
    </submittedName>
</protein>
<dbReference type="EMBL" id="AP018930">
    <property type="protein sequence ID" value="BBG26644.1"/>
    <property type="molecule type" value="Genomic_DNA"/>
</dbReference>
<evidence type="ECO:0000313" key="5">
    <source>
        <dbReference type="Proteomes" id="UP000325030"/>
    </source>
</evidence>
<reference evidence="2 4" key="2">
    <citation type="journal article" date="2020" name="Int. J. Syst. Evol. Microbiol.">
        <title>Sulfuracidifex tepidarius gen. nov., sp. nov. and transfer of Sulfolobus metallicus Huber and Stetter 1992 to the genus Sulfuracidifex as Sulfuracidifex metallicus comb. nov.</title>
        <authorList>
            <person name="Itoh T."/>
            <person name="Miura T."/>
            <person name="Sakai H.D."/>
            <person name="Kato S."/>
            <person name="Ohkuma M."/>
            <person name="Takashina T."/>
        </authorList>
    </citation>
    <scope>NUCLEOTIDE SEQUENCE [LARGE SCALE GENOMIC DNA]</scope>
    <source>
        <strain evidence="2 4">IC-006</strain>
        <strain evidence="3">IC-007</strain>
    </source>
</reference>
<dbReference type="STRING" id="1294262.GCA_001316085_01141"/>
<dbReference type="KEGG" id="step:IC006_1185"/>
<dbReference type="AlphaFoldDB" id="A0A510DUN6"/>
<dbReference type="Proteomes" id="UP000322983">
    <property type="component" value="Chromosome"/>
</dbReference>
<dbReference type="Proteomes" id="UP000325030">
    <property type="component" value="Chromosome"/>
</dbReference>
<evidence type="ECO:0000259" key="1">
    <source>
        <dbReference type="Pfam" id="PF22023"/>
    </source>
</evidence>
<dbReference type="OrthoDB" id="10348at2157"/>
<dbReference type="Pfam" id="PF22023">
    <property type="entry name" value="Pus10_THUMP_arc"/>
    <property type="match status" value="1"/>
</dbReference>
<organism evidence="2 4">
    <name type="scientific">Sulfuracidifex tepidarius</name>
    <dbReference type="NCBI Taxonomy" id="1294262"/>
    <lineage>
        <taxon>Archaea</taxon>
        <taxon>Thermoproteota</taxon>
        <taxon>Thermoprotei</taxon>
        <taxon>Sulfolobales</taxon>
        <taxon>Sulfolobaceae</taxon>
        <taxon>Sulfuracidifex</taxon>
    </lineage>
</organism>
<evidence type="ECO:0000313" key="3">
    <source>
        <dbReference type="EMBL" id="BBG26644.1"/>
    </source>
</evidence>
<accession>A0A510DUN6</accession>
<proteinExistence type="predicted"/>
<dbReference type="GeneID" id="41717505"/>
<gene>
    <name evidence="2" type="ORF">IC006_1185</name>
    <name evidence="3" type="ORF">IC007_1160</name>
</gene>
<feature type="domain" description="Pus10 THUMP" evidence="1">
    <location>
        <begin position="123"/>
        <end position="191"/>
    </location>
</feature>
<dbReference type="EMBL" id="AP018929">
    <property type="protein sequence ID" value="BBG23889.1"/>
    <property type="molecule type" value="Genomic_DNA"/>
</dbReference>
<evidence type="ECO:0000313" key="2">
    <source>
        <dbReference type="EMBL" id="BBG23889.1"/>
    </source>
</evidence>
<evidence type="ECO:0000313" key="4">
    <source>
        <dbReference type="Proteomes" id="UP000322983"/>
    </source>
</evidence>
<keyword evidence="4" id="KW-1185">Reference proteome</keyword>